<feature type="domain" description="EH" evidence="13">
    <location>
        <begin position="239"/>
        <end position="328"/>
    </location>
</feature>
<dbReference type="VEuPathDB" id="FungiDB:PHYBLDRAFT_187607"/>
<feature type="region of interest" description="Disordered" evidence="12">
    <location>
        <begin position="352"/>
        <end position="425"/>
    </location>
</feature>
<dbReference type="GO" id="GO:0005509">
    <property type="term" value="F:calcium ion binding"/>
    <property type="evidence" value="ECO:0007669"/>
    <property type="project" value="InterPro"/>
</dbReference>
<keyword evidence="6" id="KW-0254">Endocytosis</keyword>
<keyword evidence="10" id="KW-0206">Cytoskeleton</keyword>
<organism evidence="15 16">
    <name type="scientific">Phycomyces blakesleeanus (strain ATCC 8743b / DSM 1359 / FGSC 10004 / NBRC 33097 / NRRL 1555)</name>
    <dbReference type="NCBI Taxonomy" id="763407"/>
    <lineage>
        <taxon>Eukaryota</taxon>
        <taxon>Fungi</taxon>
        <taxon>Fungi incertae sedis</taxon>
        <taxon>Mucoromycota</taxon>
        <taxon>Mucoromycotina</taxon>
        <taxon>Mucoromycetes</taxon>
        <taxon>Mucorales</taxon>
        <taxon>Phycomycetaceae</taxon>
        <taxon>Phycomyces</taxon>
    </lineage>
</organism>
<feature type="domain" description="EH" evidence="13">
    <location>
        <begin position="40"/>
        <end position="128"/>
    </location>
</feature>
<evidence type="ECO:0000256" key="12">
    <source>
        <dbReference type="SAM" id="MobiDB-lite"/>
    </source>
</evidence>
<dbReference type="SUPFAM" id="SSF47473">
    <property type="entry name" value="EF-hand"/>
    <property type="match status" value="2"/>
</dbReference>
<dbReference type="GO" id="GO:0030479">
    <property type="term" value="C:actin cortical patch"/>
    <property type="evidence" value="ECO:0007669"/>
    <property type="project" value="UniProtKB-SubCell"/>
</dbReference>
<evidence type="ECO:0000256" key="8">
    <source>
        <dbReference type="ARBA" id="ARBA00023054"/>
    </source>
</evidence>
<dbReference type="SMART" id="SM00027">
    <property type="entry name" value="EH"/>
    <property type="match status" value="2"/>
</dbReference>
<dbReference type="InterPro" id="IPR000261">
    <property type="entry name" value="EH_dom"/>
</dbReference>
<dbReference type="PANTHER" id="PTHR11216">
    <property type="entry name" value="EH DOMAIN"/>
    <property type="match status" value="1"/>
</dbReference>
<keyword evidence="16" id="KW-1185">Reference proteome</keyword>
<keyword evidence="5" id="KW-0963">Cytoplasm</keyword>
<evidence type="ECO:0000256" key="7">
    <source>
        <dbReference type="ARBA" id="ARBA00022737"/>
    </source>
</evidence>
<evidence type="ECO:0000256" key="9">
    <source>
        <dbReference type="ARBA" id="ARBA00023136"/>
    </source>
</evidence>
<dbReference type="InterPro" id="IPR011992">
    <property type="entry name" value="EF-hand-dom_pair"/>
</dbReference>
<feature type="compositionally biased region" description="Basic and acidic residues" evidence="12">
    <location>
        <begin position="396"/>
        <end position="410"/>
    </location>
</feature>
<name>A0A162U1M8_PHYB8</name>
<dbReference type="STRING" id="763407.A0A162U1M8"/>
<dbReference type="PROSITE" id="PS50222">
    <property type="entry name" value="EF_HAND_2"/>
    <property type="match status" value="1"/>
</dbReference>
<dbReference type="EMBL" id="KV440985">
    <property type="protein sequence ID" value="OAD71593.1"/>
    <property type="molecule type" value="Genomic_DNA"/>
</dbReference>
<dbReference type="Proteomes" id="UP000077315">
    <property type="component" value="Unassembled WGS sequence"/>
</dbReference>
<keyword evidence="7" id="KW-0677">Repeat</keyword>
<feature type="compositionally biased region" description="Polar residues" evidence="12">
    <location>
        <begin position="363"/>
        <end position="374"/>
    </location>
</feature>
<reference evidence="16" key="1">
    <citation type="submission" date="2015-06" db="EMBL/GenBank/DDBJ databases">
        <title>Expansion of signal transduction pathways in fungi by whole-genome duplication.</title>
        <authorList>
            <consortium name="DOE Joint Genome Institute"/>
            <person name="Corrochano L.M."/>
            <person name="Kuo A."/>
            <person name="Marcet-Houben M."/>
            <person name="Polaino S."/>
            <person name="Salamov A."/>
            <person name="Villalobos J.M."/>
            <person name="Alvarez M.I."/>
            <person name="Avalos J."/>
            <person name="Benito E.P."/>
            <person name="Benoit I."/>
            <person name="Burger G."/>
            <person name="Camino L.P."/>
            <person name="Canovas D."/>
            <person name="Cerda-Olmedo E."/>
            <person name="Cheng J.-F."/>
            <person name="Dominguez A."/>
            <person name="Elias M."/>
            <person name="Eslava A.P."/>
            <person name="Glaser F."/>
            <person name="Grimwood J."/>
            <person name="Gutierrez G."/>
            <person name="Heitman J."/>
            <person name="Henrissat B."/>
            <person name="Iturriaga E.A."/>
            <person name="Lang B.F."/>
            <person name="Lavin J.L."/>
            <person name="Lee S."/>
            <person name="Li W."/>
            <person name="Lindquist E."/>
            <person name="Lopez-Garcia S."/>
            <person name="Luque E.M."/>
            <person name="Marcos A.T."/>
            <person name="Martin J."/>
            <person name="McCluskey K."/>
            <person name="Medina H.R."/>
            <person name="Miralles-Duran A."/>
            <person name="Miyazaki A."/>
            <person name="Munoz-Torres E."/>
            <person name="Oguiza J.A."/>
            <person name="Ohm R."/>
            <person name="Olmedo M."/>
            <person name="Orejas M."/>
            <person name="Ortiz-Castellanos L."/>
            <person name="Pisabarro A.G."/>
            <person name="Rodriguez-Romero J."/>
            <person name="Ruiz-Herrera J."/>
            <person name="Ruiz-Vazquez R."/>
            <person name="Sanz C."/>
            <person name="Schackwitz W."/>
            <person name="Schmutz J."/>
            <person name="Shahriari M."/>
            <person name="Shelest E."/>
            <person name="Silva-Franco F."/>
            <person name="Soanes D."/>
            <person name="Syed K."/>
            <person name="Tagua V.G."/>
            <person name="Talbot N.J."/>
            <person name="Thon M."/>
            <person name="De vries R.P."/>
            <person name="Wiebenga A."/>
            <person name="Yadav J.S."/>
            <person name="Braun E.L."/>
            <person name="Baker S."/>
            <person name="Garre V."/>
            <person name="Horwitz B."/>
            <person name="Torres-Martinez S."/>
            <person name="Idnurm A."/>
            <person name="Herrera-Estrella A."/>
            <person name="Gabaldon T."/>
            <person name="Grigoriev I.V."/>
        </authorList>
    </citation>
    <scope>NUCLEOTIDE SEQUENCE [LARGE SCALE GENOMIC DNA]</scope>
    <source>
        <strain evidence="16">NRRL 1555(-)</strain>
    </source>
</reference>
<accession>A0A162U1M8</accession>
<evidence type="ECO:0000259" key="13">
    <source>
        <dbReference type="PROSITE" id="PS50031"/>
    </source>
</evidence>
<evidence type="ECO:0000256" key="10">
    <source>
        <dbReference type="ARBA" id="ARBA00023212"/>
    </source>
</evidence>
<keyword evidence="8 11" id="KW-0175">Coiled coil</keyword>
<evidence type="ECO:0000256" key="2">
    <source>
        <dbReference type="ARBA" id="ARBA00004134"/>
    </source>
</evidence>
<evidence type="ECO:0000256" key="4">
    <source>
        <dbReference type="ARBA" id="ARBA00009351"/>
    </source>
</evidence>
<dbReference type="Pfam" id="PF12763">
    <property type="entry name" value="EH"/>
    <property type="match status" value="2"/>
</dbReference>
<dbReference type="InterPro" id="IPR002048">
    <property type="entry name" value="EF_hand_dom"/>
</dbReference>
<protein>
    <recommendedName>
        <fullName evidence="17">Actin cytoskeleton-regulatory complex protein PAN1</fullName>
    </recommendedName>
</protein>
<evidence type="ECO:0008006" key="17">
    <source>
        <dbReference type="Google" id="ProtNLM"/>
    </source>
</evidence>
<dbReference type="GO" id="GO:0005768">
    <property type="term" value="C:endosome"/>
    <property type="evidence" value="ECO:0007669"/>
    <property type="project" value="UniProtKB-SubCell"/>
</dbReference>
<dbReference type="GO" id="GO:0006897">
    <property type="term" value="P:endocytosis"/>
    <property type="evidence" value="ECO:0007669"/>
    <property type="project" value="TreeGrafter"/>
</dbReference>
<evidence type="ECO:0000259" key="14">
    <source>
        <dbReference type="PROSITE" id="PS50222"/>
    </source>
</evidence>
<evidence type="ECO:0000256" key="6">
    <source>
        <dbReference type="ARBA" id="ARBA00022583"/>
    </source>
</evidence>
<dbReference type="AlphaFoldDB" id="A0A162U1M8"/>
<dbReference type="OrthoDB" id="1716625at2759"/>
<feature type="coiled-coil region" evidence="11">
    <location>
        <begin position="530"/>
        <end position="557"/>
    </location>
</feature>
<dbReference type="PROSITE" id="PS50031">
    <property type="entry name" value="EH"/>
    <property type="match status" value="2"/>
</dbReference>
<evidence type="ECO:0000313" key="16">
    <source>
        <dbReference type="Proteomes" id="UP000077315"/>
    </source>
</evidence>
<proteinExistence type="inferred from homology"/>
<gene>
    <name evidence="15" type="ORF">PHYBLDRAFT_187607</name>
</gene>
<evidence type="ECO:0000256" key="5">
    <source>
        <dbReference type="ARBA" id="ARBA00022490"/>
    </source>
</evidence>
<sequence length="710" mass="79440">MKPRLSLLAMTIFGNSPLFFFLFLVLTMTSISLSFLAQADQSRYESLFNQASGNLTYLSAVDARNVLSRSNLGDDVLAKIWDLSNVTQSPRLTFPEFALAMYLTSIKMTGREIPNALPDNIRGEIETAVAMIQSTDPRNQASSIVPTVQQSLPTGLNSGIGPQRSLSTSMLNYMPTGQPSLQAQITGFQSMQPTGIQGYNLDFTNGMMPQATGAYPMQKRSFASLPGKVKIPWAVSKEEKERYTKIFKAWDKERKGYLTGEVAKEIFTQSGLPQNVLMQIWNLSDLNNQGKLNVDEFSVGMHLIYRKINGYDVPISLPAELIPPSTRELNDSVSELKKSILQGIAQKKGISNFSSSPSLLSPHTQPSRTRSVSPARNKERSQEPDEVGYVSSARRMGPDRGRWGQARDKSPGPAATRSVTSSYEYRGKTTRMMDLRKNIAEEKKRIENFEHDAIHVKPKSLSKLSYLDRKDIDDLKERIRELQTEIMKSEGDSAGHIWDSYIEKTAELSHVADQEKALEQEIYYLLEDTLRGLVRQVKETEEDLKNKKVQLVKMNAEKTSKSGSPSLEIIGTGPGGAVTESDRIRAKAKAMVAARMGKITGKISTVDIRAETKKIEDECEEFKEYAESVSDGLKEIENSVRSIHMEISMIGLDSGKQAQDQKKIEERNRFEHGVRVADDLKAFIQQLSFETATAKAPEVDPSFERRFPEF</sequence>
<dbReference type="RefSeq" id="XP_018289633.1">
    <property type="nucleotide sequence ID" value="XM_018439402.1"/>
</dbReference>
<dbReference type="PANTHER" id="PTHR11216:SF173">
    <property type="entry name" value="ACTIN CYTOSKELETON-REGULATORY COMPLEX PROTEIN PAN1"/>
    <property type="match status" value="1"/>
</dbReference>
<comment type="subcellular location">
    <subcellularLocation>
        <location evidence="3">Cell membrane</location>
        <topology evidence="3">Peripheral membrane protein</topology>
        <orientation evidence="3">Cytoplasmic side</orientation>
    </subcellularLocation>
    <subcellularLocation>
        <location evidence="2">Cytoplasm</location>
        <location evidence="2">Cytoskeleton</location>
        <location evidence="2">Actin patch</location>
    </subcellularLocation>
    <subcellularLocation>
        <location evidence="1">Endosome membrane</location>
        <topology evidence="1">Peripheral membrane protein</topology>
        <orientation evidence="1">Cytoplasmic side</orientation>
    </subcellularLocation>
</comment>
<evidence type="ECO:0000256" key="11">
    <source>
        <dbReference type="SAM" id="Coils"/>
    </source>
</evidence>
<evidence type="ECO:0000256" key="3">
    <source>
        <dbReference type="ARBA" id="ARBA00004413"/>
    </source>
</evidence>
<feature type="domain" description="EF-hand" evidence="14">
    <location>
        <begin position="272"/>
        <end position="307"/>
    </location>
</feature>
<dbReference type="InParanoid" id="A0A162U1M8"/>
<evidence type="ECO:0000313" key="15">
    <source>
        <dbReference type="EMBL" id="OAD71593.1"/>
    </source>
</evidence>
<dbReference type="Gene3D" id="1.10.238.10">
    <property type="entry name" value="EF-hand"/>
    <property type="match status" value="2"/>
</dbReference>
<dbReference type="GO" id="GO:0016197">
    <property type="term" value="P:endosomal transport"/>
    <property type="evidence" value="ECO:0007669"/>
    <property type="project" value="TreeGrafter"/>
</dbReference>
<evidence type="ECO:0000256" key="1">
    <source>
        <dbReference type="ARBA" id="ARBA00004125"/>
    </source>
</evidence>
<feature type="coiled-coil region" evidence="11">
    <location>
        <begin position="432"/>
        <end position="492"/>
    </location>
</feature>
<dbReference type="GeneID" id="29000308"/>
<comment type="similarity">
    <text evidence="4">Belongs to the PAN1 family.</text>
</comment>
<dbReference type="CDD" id="cd00052">
    <property type="entry name" value="EH"/>
    <property type="match status" value="2"/>
</dbReference>
<dbReference type="GO" id="GO:0005886">
    <property type="term" value="C:plasma membrane"/>
    <property type="evidence" value="ECO:0007669"/>
    <property type="project" value="TreeGrafter"/>
</dbReference>
<keyword evidence="9" id="KW-0472">Membrane</keyword>